<evidence type="ECO:0000313" key="1">
    <source>
        <dbReference type="EMBL" id="GKV27870.1"/>
    </source>
</evidence>
<accession>A0AAV5KTC1</accession>
<sequence length="131" mass="14302">MVDKAQKALEEAETLKKHFARQEPVLNSSKYTAADVRIMNRKKEAEIMRENQVGTETEEIAVTEAGIMIVGAEIVTGIVIEIVIRIMSALELMILEVTTGHVQGLGNTLGIMIATGTVASNLFEDVSYNPL</sequence>
<gene>
    <name evidence="1" type="ORF">SLEP1_g36990</name>
</gene>
<evidence type="ECO:0000313" key="2">
    <source>
        <dbReference type="Proteomes" id="UP001054252"/>
    </source>
</evidence>
<keyword evidence="2" id="KW-1185">Reference proteome</keyword>
<dbReference type="AlphaFoldDB" id="A0AAV5KTC1"/>
<dbReference type="Proteomes" id="UP001054252">
    <property type="component" value="Unassembled WGS sequence"/>
</dbReference>
<dbReference type="EMBL" id="BPVZ01000077">
    <property type="protein sequence ID" value="GKV27870.1"/>
    <property type="molecule type" value="Genomic_DNA"/>
</dbReference>
<comment type="caution">
    <text evidence="1">The sequence shown here is derived from an EMBL/GenBank/DDBJ whole genome shotgun (WGS) entry which is preliminary data.</text>
</comment>
<reference evidence="1 2" key="1">
    <citation type="journal article" date="2021" name="Commun. Biol.">
        <title>The genome of Shorea leprosula (Dipterocarpaceae) highlights the ecological relevance of drought in aseasonal tropical rainforests.</title>
        <authorList>
            <person name="Ng K.K.S."/>
            <person name="Kobayashi M.J."/>
            <person name="Fawcett J.A."/>
            <person name="Hatakeyama M."/>
            <person name="Paape T."/>
            <person name="Ng C.H."/>
            <person name="Ang C.C."/>
            <person name="Tnah L.H."/>
            <person name="Lee C.T."/>
            <person name="Nishiyama T."/>
            <person name="Sese J."/>
            <person name="O'Brien M.J."/>
            <person name="Copetti D."/>
            <person name="Mohd Noor M.I."/>
            <person name="Ong R.C."/>
            <person name="Putra M."/>
            <person name="Sireger I.Z."/>
            <person name="Indrioko S."/>
            <person name="Kosugi Y."/>
            <person name="Izuno A."/>
            <person name="Isagi Y."/>
            <person name="Lee S.L."/>
            <person name="Shimizu K.K."/>
        </authorList>
    </citation>
    <scope>NUCLEOTIDE SEQUENCE [LARGE SCALE GENOMIC DNA]</scope>
    <source>
        <strain evidence="1">214</strain>
    </source>
</reference>
<proteinExistence type="predicted"/>
<protein>
    <submittedName>
        <fullName evidence="1">Uncharacterized protein</fullName>
    </submittedName>
</protein>
<organism evidence="1 2">
    <name type="scientific">Rubroshorea leprosula</name>
    <dbReference type="NCBI Taxonomy" id="152421"/>
    <lineage>
        <taxon>Eukaryota</taxon>
        <taxon>Viridiplantae</taxon>
        <taxon>Streptophyta</taxon>
        <taxon>Embryophyta</taxon>
        <taxon>Tracheophyta</taxon>
        <taxon>Spermatophyta</taxon>
        <taxon>Magnoliopsida</taxon>
        <taxon>eudicotyledons</taxon>
        <taxon>Gunneridae</taxon>
        <taxon>Pentapetalae</taxon>
        <taxon>rosids</taxon>
        <taxon>malvids</taxon>
        <taxon>Malvales</taxon>
        <taxon>Dipterocarpaceae</taxon>
        <taxon>Rubroshorea</taxon>
    </lineage>
</organism>
<name>A0AAV5KTC1_9ROSI</name>